<gene>
    <name evidence="2" type="ordered locus">Celal_4140</name>
</gene>
<evidence type="ECO:0000313" key="3">
    <source>
        <dbReference type="Proteomes" id="UP000008634"/>
    </source>
</evidence>
<keyword evidence="1" id="KW-0472">Membrane</keyword>
<sequence length="160" mass="19308">MRFIIRLFPPRVLVLFSTILLLILNVFSFYGLYTNKFYFLKFDNYIFPILSLVHFTYLYLILVKLISKKNADPELRNVEYVLYFIFSVYVFRFFESIYRLSTITNFDHLEMPETFLPIGLIITTLDLFLLAITLLTFSYRKIFIGSFKFEELDRNSRDFD</sequence>
<keyword evidence="1" id="KW-0812">Transmembrane</keyword>
<dbReference type="KEGG" id="cao:Celal_4140"/>
<keyword evidence="1" id="KW-1133">Transmembrane helix</keyword>
<dbReference type="STRING" id="688270.Celal_4140"/>
<feature type="transmembrane region" description="Helical" evidence="1">
    <location>
        <begin position="12"/>
        <end position="33"/>
    </location>
</feature>
<dbReference type="EMBL" id="CP002453">
    <property type="protein sequence ID" value="ADV51382.1"/>
    <property type="molecule type" value="Genomic_DNA"/>
</dbReference>
<evidence type="ECO:0000313" key="2">
    <source>
        <dbReference type="EMBL" id="ADV51382.1"/>
    </source>
</evidence>
<proteinExistence type="predicted"/>
<protein>
    <submittedName>
        <fullName evidence="2">Uncharacterized protein</fullName>
    </submittedName>
</protein>
<accession>E6XEQ4</accession>
<organism evidence="2 3">
    <name type="scientific">Cellulophaga algicola (strain DSM 14237 / IC166 / ACAM 630)</name>
    <dbReference type="NCBI Taxonomy" id="688270"/>
    <lineage>
        <taxon>Bacteria</taxon>
        <taxon>Pseudomonadati</taxon>
        <taxon>Bacteroidota</taxon>
        <taxon>Flavobacteriia</taxon>
        <taxon>Flavobacteriales</taxon>
        <taxon>Flavobacteriaceae</taxon>
        <taxon>Cellulophaga</taxon>
    </lineage>
</organism>
<dbReference type="Proteomes" id="UP000008634">
    <property type="component" value="Chromosome"/>
</dbReference>
<keyword evidence="3" id="KW-1185">Reference proteome</keyword>
<reference evidence="2 3" key="1">
    <citation type="journal article" date="2010" name="Stand. Genomic Sci.">
        <title>Complete genome sequence of Cellulophaga algicola type strain (IC166).</title>
        <authorList>
            <person name="Abt B."/>
            <person name="Lu M."/>
            <person name="Misra M."/>
            <person name="Han C."/>
            <person name="Nolan M."/>
            <person name="Lucas S."/>
            <person name="Hammon N."/>
            <person name="Deshpande S."/>
            <person name="Cheng J.F."/>
            <person name="Tapia R."/>
            <person name="Goodwin L."/>
            <person name="Pitluck S."/>
            <person name="Liolios K."/>
            <person name="Pagani I."/>
            <person name="Ivanova N."/>
            <person name="Mavromatis K."/>
            <person name="Ovchinikova G."/>
            <person name="Pati A."/>
            <person name="Chen A."/>
            <person name="Palaniappan K."/>
            <person name="Land M."/>
            <person name="Hauser L."/>
            <person name="Chang Y.J."/>
            <person name="Jeffries C.D."/>
            <person name="Detter J.C."/>
            <person name="Brambilla E."/>
            <person name="Rohde M."/>
            <person name="Tindall B.J."/>
            <person name="Goker M."/>
            <person name="Woyke T."/>
            <person name="Bristow J."/>
            <person name="Eisen J.A."/>
            <person name="Markowitz V."/>
            <person name="Hugenholtz P."/>
            <person name="Kyrpides N.C."/>
            <person name="Klenk H.P."/>
            <person name="Lapidus A."/>
        </authorList>
    </citation>
    <scope>NUCLEOTIDE SEQUENCE [LARGE SCALE GENOMIC DNA]</scope>
    <source>
        <strain evidence="3">DSM 14237 / IC166 / ACAM 630</strain>
    </source>
</reference>
<dbReference type="HOGENOM" id="CLU_115814_0_0_10"/>
<evidence type="ECO:0000256" key="1">
    <source>
        <dbReference type="SAM" id="Phobius"/>
    </source>
</evidence>
<name>E6XEQ4_CELAD</name>
<feature type="transmembrane region" description="Helical" evidence="1">
    <location>
        <begin position="45"/>
        <end position="66"/>
    </location>
</feature>
<dbReference type="eggNOG" id="ENOG5031IHB">
    <property type="taxonomic scope" value="Bacteria"/>
</dbReference>
<feature type="transmembrane region" description="Helical" evidence="1">
    <location>
        <begin position="114"/>
        <end position="139"/>
    </location>
</feature>
<dbReference type="AlphaFoldDB" id="E6XEQ4"/>
<feature type="transmembrane region" description="Helical" evidence="1">
    <location>
        <begin position="78"/>
        <end position="94"/>
    </location>
</feature>